<comment type="caution">
    <text evidence="1">The sequence shown here is derived from an EMBL/GenBank/DDBJ whole genome shotgun (WGS) entry which is preliminary data.</text>
</comment>
<proteinExistence type="predicted"/>
<dbReference type="Pfam" id="PF06629">
    <property type="entry name" value="MipA"/>
    <property type="match status" value="1"/>
</dbReference>
<accession>W9HB25</accession>
<dbReference type="InterPro" id="IPR010583">
    <property type="entry name" value="MipA"/>
</dbReference>
<sequence>MSTAPADVQAQEAGKPLFEIGIGGGVGYVPDYPAADENHLRGAALPYVVYRGDFLRADRDGVQGRIYRSDRVTFEVSLEGALGSSADDNDARQGMPDIDLLGEIGPALKINLRKDAIANERIDVTVPVRGVFSTDFSDIQYRGLVFAPDIAYARGGLLDRDARFRISAGPIFATSHLMDYYYQVDPRYVRAGRQAFDADGGYLGSRVQTTLMVPLTERIAVFGAVRGELFSGATNDDSPLYRRDVNLSVGGGLTFSLYGSSSRATGVEELLD</sequence>
<organism evidence="1 2">
    <name type="scientific">Skermanella stibiiresistens SB22</name>
    <dbReference type="NCBI Taxonomy" id="1385369"/>
    <lineage>
        <taxon>Bacteria</taxon>
        <taxon>Pseudomonadati</taxon>
        <taxon>Pseudomonadota</taxon>
        <taxon>Alphaproteobacteria</taxon>
        <taxon>Rhodospirillales</taxon>
        <taxon>Azospirillaceae</taxon>
        <taxon>Skermanella</taxon>
    </lineage>
</organism>
<keyword evidence="2" id="KW-1185">Reference proteome</keyword>
<dbReference type="EMBL" id="AVFL01000002">
    <property type="protein sequence ID" value="EWY41912.1"/>
    <property type="molecule type" value="Genomic_DNA"/>
</dbReference>
<evidence type="ECO:0000313" key="1">
    <source>
        <dbReference type="EMBL" id="EWY41912.1"/>
    </source>
</evidence>
<evidence type="ECO:0000313" key="2">
    <source>
        <dbReference type="Proteomes" id="UP000019486"/>
    </source>
</evidence>
<dbReference type="RefSeq" id="WP_198038158.1">
    <property type="nucleotide sequence ID" value="NZ_AVFL01000002.1"/>
</dbReference>
<name>W9HB25_9PROT</name>
<gene>
    <name evidence="1" type="ORF">N825_18295</name>
</gene>
<dbReference type="STRING" id="1385369.N825_18295"/>
<dbReference type="AlphaFoldDB" id="W9HB25"/>
<dbReference type="Proteomes" id="UP000019486">
    <property type="component" value="Unassembled WGS sequence"/>
</dbReference>
<protein>
    <submittedName>
        <fullName evidence="1">Membrane protein</fullName>
    </submittedName>
</protein>
<reference evidence="1 2" key="1">
    <citation type="submission" date="2013-08" db="EMBL/GenBank/DDBJ databases">
        <title>The genome sequence of Skermanella stibiiresistens.</title>
        <authorList>
            <person name="Zhu W."/>
            <person name="Wang G."/>
        </authorList>
    </citation>
    <scope>NUCLEOTIDE SEQUENCE [LARGE SCALE GENOMIC DNA]</scope>
    <source>
        <strain evidence="1 2">SB22</strain>
    </source>
</reference>